<sequence>MMRTLSAMVILLLLLSAVSVPATAAYGSGGSDGAGAGGSDGAGNSDDSAGDGAAPSEGPQAQPLQEEQERKQQTTVEQPGVQINQQDRDQTQGRTNVSTDDESIILQRDRDHFLQQVGMRQQNLSAEPEGAQVHTALYAFSIAGNVTGSSGPELARLGAELNTSSAAAYAAEEQIKNRNSLMRMLYGGDREAAGLLIQHADQNRQRIQTMEQLIANCSECDPQVRLMLEEQVQVLSQEQNRFTVLGQEEQADKGLFGWLF</sequence>
<feature type="compositionally biased region" description="Low complexity" evidence="1">
    <location>
        <begin position="42"/>
        <end position="54"/>
    </location>
</feature>
<gene>
    <name evidence="2" type="ORF">ENN52_03355</name>
</gene>
<evidence type="ECO:0000313" key="2">
    <source>
        <dbReference type="EMBL" id="HDS63164.1"/>
    </source>
</evidence>
<feature type="compositionally biased region" description="Gly residues" evidence="1">
    <location>
        <begin position="31"/>
        <end position="41"/>
    </location>
</feature>
<feature type="compositionally biased region" description="Polar residues" evidence="1">
    <location>
        <begin position="73"/>
        <end position="85"/>
    </location>
</feature>
<organism evidence="2">
    <name type="scientific">Methanofollis liminatans</name>
    <dbReference type="NCBI Taxonomy" id="2201"/>
    <lineage>
        <taxon>Archaea</taxon>
        <taxon>Methanobacteriati</taxon>
        <taxon>Methanobacteriota</taxon>
        <taxon>Stenosarchaea group</taxon>
        <taxon>Methanomicrobia</taxon>
        <taxon>Methanomicrobiales</taxon>
        <taxon>Methanomicrobiaceae</taxon>
        <taxon>Methanofollis</taxon>
    </lineage>
</organism>
<proteinExistence type="predicted"/>
<reference evidence="2" key="1">
    <citation type="journal article" date="2020" name="mSystems">
        <title>Genome- and Community-Level Interaction Insights into Carbon Utilization and Element Cycling Functions of Hydrothermarchaeota in Hydrothermal Sediment.</title>
        <authorList>
            <person name="Zhou Z."/>
            <person name="Liu Y."/>
            <person name="Xu W."/>
            <person name="Pan J."/>
            <person name="Luo Z.H."/>
            <person name="Li M."/>
        </authorList>
    </citation>
    <scope>NUCLEOTIDE SEQUENCE</scope>
    <source>
        <strain evidence="2">SpSt-1183</strain>
    </source>
</reference>
<feature type="region of interest" description="Disordered" evidence="1">
    <location>
        <begin position="31"/>
        <end position="102"/>
    </location>
</feature>
<protein>
    <submittedName>
        <fullName evidence="2">Uncharacterized protein</fullName>
    </submittedName>
</protein>
<name>A0A831LVF8_9EURY</name>
<evidence type="ECO:0000256" key="1">
    <source>
        <dbReference type="SAM" id="MobiDB-lite"/>
    </source>
</evidence>
<comment type="caution">
    <text evidence="2">The sequence shown here is derived from an EMBL/GenBank/DDBJ whole genome shotgun (WGS) entry which is preliminary data.</text>
</comment>
<accession>A0A831LVF8</accession>
<dbReference type="EMBL" id="DSBY01000141">
    <property type="protein sequence ID" value="HDS63164.1"/>
    <property type="molecule type" value="Genomic_DNA"/>
</dbReference>
<dbReference type="Proteomes" id="UP000885648">
    <property type="component" value="Unassembled WGS sequence"/>
</dbReference>
<dbReference type="AlphaFoldDB" id="A0A831LVF8"/>